<sequence length="34" mass="3689">ELRLAQFDPETLARVAQLLREPGVETVPAGEEPG</sequence>
<organism evidence="1">
    <name type="scientific">uncultured Gemmatimonadota bacterium</name>
    <dbReference type="NCBI Taxonomy" id="203437"/>
    <lineage>
        <taxon>Bacteria</taxon>
        <taxon>Pseudomonadati</taxon>
        <taxon>Gemmatimonadota</taxon>
        <taxon>environmental samples</taxon>
    </lineage>
</organism>
<accession>A0A6J4L4C9</accession>
<name>A0A6J4L4C9_9BACT</name>
<dbReference type="EMBL" id="CADCTV010000367">
    <property type="protein sequence ID" value="CAA9322545.1"/>
    <property type="molecule type" value="Genomic_DNA"/>
</dbReference>
<feature type="non-terminal residue" evidence="1">
    <location>
        <position position="1"/>
    </location>
</feature>
<reference evidence="1" key="1">
    <citation type="submission" date="2020-02" db="EMBL/GenBank/DDBJ databases">
        <authorList>
            <person name="Meier V. D."/>
        </authorList>
    </citation>
    <scope>NUCLEOTIDE SEQUENCE</scope>
    <source>
        <strain evidence="1">AVDCRST_MAG89</strain>
    </source>
</reference>
<dbReference type="AlphaFoldDB" id="A0A6J4L4C9"/>
<gene>
    <name evidence="1" type="ORF">AVDCRST_MAG89-1718</name>
</gene>
<evidence type="ECO:0000313" key="1">
    <source>
        <dbReference type="EMBL" id="CAA9322545.1"/>
    </source>
</evidence>
<protein>
    <submittedName>
        <fullName evidence="1">Uncharacterized protein</fullName>
    </submittedName>
</protein>
<proteinExistence type="predicted"/>